<dbReference type="InterPro" id="IPR032350">
    <property type="entry name" value="Nbr1_FW"/>
</dbReference>
<dbReference type="GO" id="GO:0000407">
    <property type="term" value="C:phagophore assembly site"/>
    <property type="evidence" value="ECO:0007669"/>
    <property type="project" value="TreeGrafter"/>
</dbReference>
<feature type="domain" description="ZZ-type" evidence="7">
    <location>
        <begin position="312"/>
        <end position="365"/>
    </location>
</feature>
<evidence type="ECO:0000256" key="1">
    <source>
        <dbReference type="ARBA" id="ARBA00022723"/>
    </source>
</evidence>
<evidence type="ECO:0000313" key="8">
    <source>
        <dbReference type="EMBL" id="KAG0667580.1"/>
    </source>
</evidence>
<feature type="domain" description="ZZ-type" evidence="7">
    <location>
        <begin position="384"/>
        <end position="437"/>
    </location>
</feature>
<keyword evidence="2 4" id="KW-0863">Zinc-finger</keyword>
<dbReference type="EMBL" id="PUHQ01000001">
    <property type="protein sequence ID" value="KAG0667580.1"/>
    <property type="molecule type" value="Genomic_DNA"/>
</dbReference>
<dbReference type="GO" id="GO:0008270">
    <property type="term" value="F:zinc ion binding"/>
    <property type="evidence" value="ECO:0007669"/>
    <property type="project" value="UniProtKB-KW"/>
</dbReference>
<evidence type="ECO:0000259" key="7">
    <source>
        <dbReference type="PROSITE" id="PS50135"/>
    </source>
</evidence>
<dbReference type="Proteomes" id="UP000777482">
    <property type="component" value="Unassembled WGS sequence"/>
</dbReference>
<evidence type="ECO:0000313" key="9">
    <source>
        <dbReference type="Proteomes" id="UP000777482"/>
    </source>
</evidence>
<dbReference type="Gene3D" id="2.60.40.10">
    <property type="entry name" value="Immunoglobulins"/>
    <property type="match status" value="1"/>
</dbReference>
<dbReference type="CDD" id="cd14947">
    <property type="entry name" value="NBR1_like"/>
    <property type="match status" value="1"/>
</dbReference>
<dbReference type="InterPro" id="IPR043145">
    <property type="entry name" value="Znf_ZZ_sf"/>
</dbReference>
<feature type="region of interest" description="Disordered" evidence="6">
    <location>
        <begin position="282"/>
        <end position="307"/>
    </location>
</feature>
<dbReference type="GO" id="GO:0016236">
    <property type="term" value="P:macroautophagy"/>
    <property type="evidence" value="ECO:0007669"/>
    <property type="project" value="TreeGrafter"/>
</dbReference>
<reference evidence="8 9" key="1">
    <citation type="submission" date="2020-11" db="EMBL/GenBank/DDBJ databases">
        <title>Kefir isolates.</title>
        <authorList>
            <person name="Marcisauskas S."/>
            <person name="Kim Y."/>
            <person name="Blasche S."/>
        </authorList>
    </citation>
    <scope>NUCLEOTIDE SEQUENCE [LARGE SCALE GENOMIC DNA]</scope>
    <source>
        <strain evidence="8 9">KR</strain>
    </source>
</reference>
<dbReference type="AlphaFoldDB" id="A0A9P6W8F6"/>
<dbReference type="SMART" id="SM00291">
    <property type="entry name" value="ZnF_ZZ"/>
    <property type="match status" value="3"/>
</dbReference>
<feature type="region of interest" description="Disordered" evidence="6">
    <location>
        <begin position="534"/>
        <end position="563"/>
    </location>
</feature>
<feature type="compositionally biased region" description="Low complexity" evidence="6">
    <location>
        <begin position="212"/>
        <end position="230"/>
    </location>
</feature>
<feature type="domain" description="ZZ-type" evidence="7">
    <location>
        <begin position="451"/>
        <end position="507"/>
    </location>
</feature>
<keyword evidence="5" id="KW-0175">Coiled coil</keyword>
<keyword evidence="9" id="KW-1185">Reference proteome</keyword>
<dbReference type="InterPro" id="IPR000433">
    <property type="entry name" value="Znf_ZZ"/>
</dbReference>
<evidence type="ECO:0000256" key="4">
    <source>
        <dbReference type="PROSITE-ProRule" id="PRU00228"/>
    </source>
</evidence>
<evidence type="ECO:0000256" key="5">
    <source>
        <dbReference type="SAM" id="Coils"/>
    </source>
</evidence>
<dbReference type="PROSITE" id="PS50135">
    <property type="entry name" value="ZF_ZZ_2"/>
    <property type="match status" value="3"/>
</dbReference>
<name>A0A9P6W8F6_RHOMI</name>
<feature type="compositionally biased region" description="Low complexity" evidence="6">
    <location>
        <begin position="534"/>
        <end position="558"/>
    </location>
</feature>
<dbReference type="PANTHER" id="PTHR20930">
    <property type="entry name" value="OVARIAN CARCINOMA ANTIGEN CA125-RELATED"/>
    <property type="match status" value="1"/>
</dbReference>
<feature type="region of interest" description="Disordered" evidence="6">
    <location>
        <begin position="812"/>
        <end position="856"/>
    </location>
</feature>
<feature type="compositionally biased region" description="Acidic residues" evidence="6">
    <location>
        <begin position="613"/>
        <end position="625"/>
    </location>
</feature>
<protein>
    <recommendedName>
        <fullName evidence="7">ZZ-type domain-containing protein</fullName>
    </recommendedName>
</protein>
<dbReference type="InterPro" id="IPR013783">
    <property type="entry name" value="Ig-like_fold"/>
</dbReference>
<comment type="caution">
    <text evidence="8">The sequence shown here is derived from an EMBL/GenBank/DDBJ whole genome shotgun (WGS) entry which is preliminary data.</text>
</comment>
<keyword evidence="1" id="KW-0479">Metal-binding</keyword>
<dbReference type="OrthoDB" id="661148at2759"/>
<evidence type="ECO:0000256" key="3">
    <source>
        <dbReference type="ARBA" id="ARBA00022833"/>
    </source>
</evidence>
<dbReference type="Gene3D" id="3.30.60.90">
    <property type="match status" value="3"/>
</dbReference>
<accession>A0A9P6W8F6</accession>
<organism evidence="8 9">
    <name type="scientific">Rhodotorula mucilaginosa</name>
    <name type="common">Yeast</name>
    <name type="synonym">Rhodotorula rubra</name>
    <dbReference type="NCBI Taxonomy" id="5537"/>
    <lineage>
        <taxon>Eukaryota</taxon>
        <taxon>Fungi</taxon>
        <taxon>Dikarya</taxon>
        <taxon>Basidiomycota</taxon>
        <taxon>Pucciniomycotina</taxon>
        <taxon>Microbotryomycetes</taxon>
        <taxon>Sporidiobolales</taxon>
        <taxon>Sporidiobolaceae</taxon>
        <taxon>Rhodotorula</taxon>
    </lineage>
</organism>
<sequence>MATASKPFAGGNASYVFKMQYDAGGSAPMHRRYGYAGELALPQVYEGLHERASQTFGIARENVVIRVRDNLGNPHLHLDSYQAFLRHVYMPLQQRPHEAKIDEKKRIVLAFVVTDKEKVKRRLAELEAEAKTLRAKMDEIERQRAKAAEAKAKKEKLERQAALAKEQAKVRAQHASARPAAAAAVAAATAAKTSRTIQHVDSAPKPAPTVVPAPSKSTSAAAPTKSAAVVSPPPQADKATAWTGVQGLLEAFVENLNAHLADTFGDSAVPLDFKQLAEKKLGSASSKAADANKAASRSMPPKEARADKPVYHPSVFCDGCNEDLFGPRYKCLNCSNYDLCGACMDQRDSHHAASHAFAEIRFPGDKHHETARGTTARKNSPPARHAATCNLCDKTIFGARYKCLECPDFDLDSACYDTNIRELHPGHKFVRLQSPRDYVVPSVAPPLAPRHRHVRCDGCQREPIVGVRYRCMHSSCADYDLCADCEALPIPVHPHDHPLLKIRQPLDPWTDRAKVTIARDRARALLARREAVLPGPASADGGAGDAPVVDDSSAPVVDGPGSDTTAIAAETTVGIVLDKLVAAAVSVQDSETGAKAPEAEPEENNREGMPLEAVEEESPAAEEQEPPAVDTTASAPTESGSQQPDHSLPPSLPHATFVSDITLLDGIAVPAGAEFQKVWAVRAGPAGWPAGCRLVHVGGFSSKHFAGTTTAASFDVAAAAPNEVVSVSCDCKAPEDNGRFMDFWRLALPDGTLFGERLWIDLTIESDPVASLSSSSSSVLFMAPSLDAQGQAAAPPSSTVASNLSEFESAVRSVGADSRAVSSVSESSSDSEEDSEEDFVFLSGDSEEEEEDGSEV</sequence>
<feature type="region of interest" description="Disordered" evidence="6">
    <location>
        <begin position="195"/>
        <end position="235"/>
    </location>
</feature>
<dbReference type="GO" id="GO:0043130">
    <property type="term" value="F:ubiquitin binding"/>
    <property type="evidence" value="ECO:0007669"/>
    <property type="project" value="TreeGrafter"/>
</dbReference>
<evidence type="ECO:0000256" key="2">
    <source>
        <dbReference type="ARBA" id="ARBA00022771"/>
    </source>
</evidence>
<feature type="compositionally biased region" description="Acidic residues" evidence="6">
    <location>
        <begin position="829"/>
        <end position="856"/>
    </location>
</feature>
<dbReference type="PANTHER" id="PTHR20930:SF0">
    <property type="entry name" value="PROTEIN ILRUN"/>
    <property type="match status" value="1"/>
</dbReference>
<evidence type="ECO:0000256" key="6">
    <source>
        <dbReference type="SAM" id="MobiDB-lite"/>
    </source>
</evidence>
<dbReference type="SUPFAM" id="SSF57850">
    <property type="entry name" value="RING/U-box"/>
    <property type="match status" value="3"/>
</dbReference>
<dbReference type="Pfam" id="PF16158">
    <property type="entry name" value="N_BRCA1_IG"/>
    <property type="match status" value="1"/>
</dbReference>
<feature type="compositionally biased region" description="Polar residues" evidence="6">
    <location>
        <begin position="631"/>
        <end position="645"/>
    </location>
</feature>
<proteinExistence type="predicted"/>
<feature type="coiled-coil region" evidence="5">
    <location>
        <begin position="109"/>
        <end position="167"/>
    </location>
</feature>
<keyword evidence="3" id="KW-0862">Zinc</keyword>
<dbReference type="Pfam" id="PF00569">
    <property type="entry name" value="ZZ"/>
    <property type="match status" value="3"/>
</dbReference>
<gene>
    <name evidence="8" type="ORF">C6P46_000116</name>
</gene>
<feature type="compositionally biased region" description="Low complexity" evidence="6">
    <location>
        <begin position="283"/>
        <end position="298"/>
    </location>
</feature>
<dbReference type="CDD" id="cd02340">
    <property type="entry name" value="ZZ_NBR1_like"/>
    <property type="match status" value="3"/>
</dbReference>
<dbReference type="PROSITE" id="PS01357">
    <property type="entry name" value="ZF_ZZ_1"/>
    <property type="match status" value="2"/>
</dbReference>
<feature type="region of interest" description="Disordered" evidence="6">
    <location>
        <begin position="587"/>
        <end position="652"/>
    </location>
</feature>